<sequence>MLNSLHAQTVLNRMSVDIDGVMQANQNRLLNGISLLLDEAEQLMPLLPPSALASASSTYSRHLVYADELGRYSAMLLVWHPGQHSPVHGHRTWCTYKVLQGQLTERHYKWNAATRRAKKCGQISRHAGDVVSAPAGLADIHQLVNQSAEVAVSLHIYGVDSERISTHVNYLIHEE</sequence>
<dbReference type="InterPro" id="IPR011051">
    <property type="entry name" value="RmlC_Cupin_sf"/>
</dbReference>
<dbReference type="PANTHER" id="PTHR12918:SF1">
    <property type="entry name" value="CYSTEINE DIOXYGENASE TYPE 1"/>
    <property type="match status" value="1"/>
</dbReference>
<dbReference type="CDD" id="cd10548">
    <property type="entry name" value="cupin_CDO"/>
    <property type="match status" value="1"/>
</dbReference>
<keyword evidence="2 7" id="KW-0479">Metal-binding</keyword>
<dbReference type="Pfam" id="PF05995">
    <property type="entry name" value="CDO_I"/>
    <property type="match status" value="1"/>
</dbReference>
<keyword evidence="9" id="KW-1185">Reference proteome</keyword>
<evidence type="ECO:0000256" key="5">
    <source>
        <dbReference type="ARBA" id="ARBA00023004"/>
    </source>
</evidence>
<reference evidence="8 9" key="1">
    <citation type="submission" date="2019-02" db="EMBL/GenBank/DDBJ databases">
        <title>Genomic Encyclopedia of Type Strains, Phase IV (KMG-IV): sequencing the most valuable type-strain genomes for metagenomic binning, comparative biology and taxonomic classification.</title>
        <authorList>
            <person name="Goeker M."/>
        </authorList>
    </citation>
    <scope>NUCLEOTIDE SEQUENCE [LARGE SCALE GENOMIC DNA]</scope>
    <source>
        <strain evidence="8 9">DSM 23814</strain>
    </source>
</reference>
<proteinExistence type="inferred from homology"/>
<accession>A0A4V6MEL9</accession>
<dbReference type="GO" id="GO:0008198">
    <property type="term" value="F:ferrous iron binding"/>
    <property type="evidence" value="ECO:0007669"/>
    <property type="project" value="TreeGrafter"/>
</dbReference>
<dbReference type="PANTHER" id="PTHR12918">
    <property type="entry name" value="CYSTEINE DIOXYGENASE"/>
    <property type="match status" value="1"/>
</dbReference>
<keyword evidence="6" id="KW-0883">Thioether bond</keyword>
<dbReference type="SUPFAM" id="SSF51182">
    <property type="entry name" value="RmlC-like cupins"/>
    <property type="match status" value="1"/>
</dbReference>
<comment type="similarity">
    <text evidence="1">Belongs to the cysteine dioxygenase family.</text>
</comment>
<feature type="binding site" evidence="7">
    <location>
        <position position="90"/>
    </location>
    <ligand>
        <name>Fe cation</name>
        <dbReference type="ChEBI" id="CHEBI:24875"/>
        <note>catalytic</note>
    </ligand>
</feature>
<dbReference type="InterPro" id="IPR014710">
    <property type="entry name" value="RmlC-like_jellyroll"/>
</dbReference>
<gene>
    <name evidence="8" type="ORF">EV681_0121</name>
</gene>
<evidence type="ECO:0000313" key="9">
    <source>
        <dbReference type="Proteomes" id="UP000293398"/>
    </source>
</evidence>
<evidence type="ECO:0000256" key="4">
    <source>
        <dbReference type="ARBA" id="ARBA00023002"/>
    </source>
</evidence>
<evidence type="ECO:0000256" key="3">
    <source>
        <dbReference type="ARBA" id="ARBA00022964"/>
    </source>
</evidence>
<evidence type="ECO:0000256" key="2">
    <source>
        <dbReference type="ARBA" id="ARBA00022723"/>
    </source>
</evidence>
<keyword evidence="5 7" id="KW-0408">Iron</keyword>
<organism evidence="8 9">
    <name type="scientific">Advenella incenata</name>
    <dbReference type="NCBI Taxonomy" id="267800"/>
    <lineage>
        <taxon>Bacteria</taxon>
        <taxon>Pseudomonadati</taxon>
        <taxon>Pseudomonadota</taxon>
        <taxon>Betaproteobacteria</taxon>
        <taxon>Burkholderiales</taxon>
        <taxon>Alcaligenaceae</taxon>
    </lineage>
</organism>
<dbReference type="InterPro" id="IPR010300">
    <property type="entry name" value="CDO_1"/>
</dbReference>
<feature type="binding site" evidence="7">
    <location>
        <position position="88"/>
    </location>
    <ligand>
        <name>Fe cation</name>
        <dbReference type="ChEBI" id="CHEBI:24875"/>
        <note>catalytic</note>
    </ligand>
</feature>
<dbReference type="Gene3D" id="2.60.120.10">
    <property type="entry name" value="Jelly Rolls"/>
    <property type="match status" value="1"/>
</dbReference>
<dbReference type="GO" id="GO:0019448">
    <property type="term" value="P:L-cysteine catabolic process"/>
    <property type="evidence" value="ECO:0007669"/>
    <property type="project" value="TreeGrafter"/>
</dbReference>
<evidence type="ECO:0000256" key="7">
    <source>
        <dbReference type="PIRSR" id="PIRSR610300-51"/>
    </source>
</evidence>
<dbReference type="AlphaFoldDB" id="A0A4V6MEL9"/>
<evidence type="ECO:0000313" key="8">
    <source>
        <dbReference type="EMBL" id="RZT98345.1"/>
    </source>
</evidence>
<keyword evidence="4" id="KW-0560">Oxidoreductase</keyword>
<comment type="caution">
    <text evidence="8">The sequence shown here is derived from an EMBL/GenBank/DDBJ whole genome shotgun (WGS) entry which is preliminary data.</text>
</comment>
<name>A0A4V6MEL9_9BURK</name>
<dbReference type="EMBL" id="SHKO01000001">
    <property type="protein sequence ID" value="RZT98345.1"/>
    <property type="molecule type" value="Genomic_DNA"/>
</dbReference>
<feature type="cross-link" description="3'-(S-cysteinyl)-tyrosine (Cys-Tyr)" evidence="6">
    <location>
        <begin position="94"/>
        <end position="157"/>
    </location>
</feature>
<dbReference type="GO" id="GO:0017172">
    <property type="term" value="F:cysteine dioxygenase activity"/>
    <property type="evidence" value="ECO:0007669"/>
    <property type="project" value="TreeGrafter"/>
</dbReference>
<evidence type="ECO:0000256" key="1">
    <source>
        <dbReference type="ARBA" id="ARBA00006622"/>
    </source>
</evidence>
<evidence type="ECO:0000256" key="6">
    <source>
        <dbReference type="PIRSR" id="PIRSR610300-50"/>
    </source>
</evidence>
<feature type="binding site" evidence="7">
    <location>
        <position position="141"/>
    </location>
    <ligand>
        <name>Fe cation</name>
        <dbReference type="ChEBI" id="CHEBI:24875"/>
        <note>catalytic</note>
    </ligand>
</feature>
<keyword evidence="3 8" id="KW-0223">Dioxygenase</keyword>
<dbReference type="Proteomes" id="UP000293398">
    <property type="component" value="Unassembled WGS sequence"/>
</dbReference>
<protein>
    <submittedName>
        <fullName evidence="8">Cysteine dioxygenase type I</fullName>
    </submittedName>
</protein>